<feature type="transmembrane region" description="Helical" evidence="1">
    <location>
        <begin position="464"/>
        <end position="486"/>
    </location>
</feature>
<dbReference type="EMBL" id="SLXQ01000007">
    <property type="protein sequence ID" value="TCP50953.1"/>
    <property type="molecule type" value="Genomic_DNA"/>
</dbReference>
<comment type="caution">
    <text evidence="2">The sequence shown here is derived from an EMBL/GenBank/DDBJ whole genome shotgun (WGS) entry which is preliminary data.</text>
</comment>
<proteinExistence type="predicted"/>
<name>A0A4R2QMZ3_9PSEU</name>
<dbReference type="AlphaFoldDB" id="A0A4R2QMZ3"/>
<accession>A0A4R2QMZ3</accession>
<evidence type="ECO:0000313" key="2">
    <source>
        <dbReference type="EMBL" id="TCP50953.1"/>
    </source>
</evidence>
<feature type="transmembrane region" description="Helical" evidence="1">
    <location>
        <begin position="426"/>
        <end position="444"/>
    </location>
</feature>
<evidence type="ECO:0000313" key="3">
    <source>
        <dbReference type="Proteomes" id="UP000294911"/>
    </source>
</evidence>
<feature type="transmembrane region" description="Helical" evidence="1">
    <location>
        <begin position="782"/>
        <end position="806"/>
    </location>
</feature>
<feature type="transmembrane region" description="Helical" evidence="1">
    <location>
        <begin position="381"/>
        <end position="406"/>
    </location>
</feature>
<sequence length="863" mass="91035">MTGIFRNVQLPWRAAARAAFTSPVTIIVTATTALLVAFVAVAAVLHSAAAGSAAVDYQTENLCAQAVPTGVDGQDFSIQDANTVIADARAQGAKHGFDTAIAAKYSSPVVVDHQGTPAKIKFAYRDRAQDNLRVVRGGDPNGIWISETMAEDFGMRLGDQLGGAQLPPVTAIYADLSTPTSQWWCSESAYAVPNMLAGDAEYAQVAWLPSSDDYDTAMSTTDDAGLTTLSVRFPSDQMPHTTGEAQAQSERNDALITTLTNTIDSRDLETTPSLDNAFERPTEVASDAQTTVFTSILSLTVISLLVGLAGVATVTIQWCQRRQSELRLLWSRGASPTALGLRAVLELAAPLAIGTVLGAVLARVLLPWYAPARAVDLWPQVLAGLAALGTLLIAIAVAGTTTLFWVHRRFARVPARPGRLRRGWRYVPWELLSGGLAVAAWARLSAGYAAASDGPVPTVDPAALAFPLLVLLTVVLLVARIAQLLLGRSHYASWWRVPAAQLAMRRLAASRGPAIGVLLVGALAVGALATGSGIANAQSNAMLEKSNMFIGANSSVQVTADTVVDENPIPKEVAGSSTLVGEKEDGDVTILAVDPEDFPKGAWLEGRTQEEMSEVLAPLRAQRQSASDPIPAIRVGQAPSGAIELPSLPGAETVAAVESFTKIGTNPGYVISSDVLSHQERWDMTTWSIWSQDSLERLSGVLNDAQVYHFAVKDREAEFNAMPFLVIEWTFGFVTALGLVLAAVAAVALLLAVEVRRRQNALSGTFLLRMGLRQRALFGSHLLELGALATAAVLTGVGIGATGAVLSVPLLDPAPWLNPIPDLPNLTPLVLASLAGGGLVVLLAGWVAVRAVRTASIGELIRG</sequence>
<keyword evidence="1" id="KW-0472">Membrane</keyword>
<keyword evidence="3" id="KW-1185">Reference proteome</keyword>
<feature type="transmembrane region" description="Helical" evidence="1">
    <location>
        <begin position="296"/>
        <end position="318"/>
    </location>
</feature>
<evidence type="ECO:0000256" key="1">
    <source>
        <dbReference type="SAM" id="Phobius"/>
    </source>
</evidence>
<feature type="transmembrane region" description="Helical" evidence="1">
    <location>
        <begin position="729"/>
        <end position="753"/>
    </location>
</feature>
<feature type="transmembrane region" description="Helical" evidence="1">
    <location>
        <begin position="826"/>
        <end position="849"/>
    </location>
</feature>
<reference evidence="2 3" key="1">
    <citation type="submission" date="2019-03" db="EMBL/GenBank/DDBJ databases">
        <title>Genomic Encyclopedia of Type Strains, Phase IV (KMG-IV): sequencing the most valuable type-strain genomes for metagenomic binning, comparative biology and taxonomic classification.</title>
        <authorList>
            <person name="Goeker M."/>
        </authorList>
    </citation>
    <scope>NUCLEOTIDE SEQUENCE [LARGE SCALE GENOMIC DNA]</scope>
    <source>
        <strain evidence="2 3">DSM 45765</strain>
    </source>
</reference>
<dbReference type="Proteomes" id="UP000294911">
    <property type="component" value="Unassembled WGS sequence"/>
</dbReference>
<gene>
    <name evidence="2" type="ORF">EV191_107217</name>
</gene>
<keyword evidence="1" id="KW-1133">Transmembrane helix</keyword>
<keyword evidence="1" id="KW-0812">Transmembrane</keyword>
<feature type="transmembrane region" description="Helical" evidence="1">
    <location>
        <begin position="514"/>
        <end position="535"/>
    </location>
</feature>
<protein>
    <submittedName>
        <fullName evidence="2">Putative ABC transport system permease protein</fullName>
    </submittedName>
</protein>
<feature type="transmembrane region" description="Helical" evidence="1">
    <location>
        <begin position="20"/>
        <end position="45"/>
    </location>
</feature>
<feature type="transmembrane region" description="Helical" evidence="1">
    <location>
        <begin position="339"/>
        <end position="361"/>
    </location>
</feature>
<organism evidence="2 3">
    <name type="scientific">Tamaricihabitans halophyticus</name>
    <dbReference type="NCBI Taxonomy" id="1262583"/>
    <lineage>
        <taxon>Bacteria</taxon>
        <taxon>Bacillati</taxon>
        <taxon>Actinomycetota</taxon>
        <taxon>Actinomycetes</taxon>
        <taxon>Pseudonocardiales</taxon>
        <taxon>Pseudonocardiaceae</taxon>
        <taxon>Tamaricihabitans</taxon>
    </lineage>
</organism>